<gene>
    <name evidence="2" type="ORF">FB558_1643</name>
</gene>
<evidence type="ECO:0000313" key="3">
    <source>
        <dbReference type="Proteomes" id="UP000315677"/>
    </source>
</evidence>
<feature type="compositionally biased region" description="Basic and acidic residues" evidence="1">
    <location>
        <begin position="244"/>
        <end position="267"/>
    </location>
</feature>
<comment type="caution">
    <text evidence="2">The sequence shown here is derived from an EMBL/GenBank/DDBJ whole genome shotgun (WGS) entry which is preliminary data.</text>
</comment>
<protein>
    <submittedName>
        <fullName evidence="2">Uncharacterized protein</fullName>
    </submittedName>
</protein>
<evidence type="ECO:0000256" key="1">
    <source>
        <dbReference type="SAM" id="MobiDB-lite"/>
    </source>
</evidence>
<reference evidence="2 3" key="1">
    <citation type="submission" date="2019-06" db="EMBL/GenBank/DDBJ databases">
        <title>Sequencing the genomes of 1000 actinobacteria strains.</title>
        <authorList>
            <person name="Klenk H.-P."/>
        </authorList>
    </citation>
    <scope>NUCLEOTIDE SEQUENCE [LARGE SCALE GENOMIC DNA]</scope>
    <source>
        <strain evidence="2 3">DSM 45301</strain>
    </source>
</reference>
<feature type="region of interest" description="Disordered" evidence="1">
    <location>
        <begin position="225"/>
        <end position="267"/>
    </location>
</feature>
<evidence type="ECO:0000313" key="2">
    <source>
        <dbReference type="EMBL" id="TQM14864.1"/>
    </source>
</evidence>
<accession>A0A543DZZ8</accession>
<organism evidence="2 3">
    <name type="scientific">Pseudonocardia kunmingensis</name>
    <dbReference type="NCBI Taxonomy" id="630975"/>
    <lineage>
        <taxon>Bacteria</taxon>
        <taxon>Bacillati</taxon>
        <taxon>Actinomycetota</taxon>
        <taxon>Actinomycetes</taxon>
        <taxon>Pseudonocardiales</taxon>
        <taxon>Pseudonocardiaceae</taxon>
        <taxon>Pseudonocardia</taxon>
    </lineage>
</organism>
<dbReference type="AlphaFoldDB" id="A0A543DZZ8"/>
<name>A0A543DZZ8_9PSEU</name>
<dbReference type="Proteomes" id="UP000315677">
    <property type="component" value="Unassembled WGS sequence"/>
</dbReference>
<keyword evidence="3" id="KW-1185">Reference proteome</keyword>
<proteinExistence type="predicted"/>
<dbReference type="EMBL" id="VFPA01000001">
    <property type="protein sequence ID" value="TQM14864.1"/>
    <property type="molecule type" value="Genomic_DNA"/>
</dbReference>
<sequence>MIGARVTAIVRLRTAGRAGQGTGEPVGTDDAGLIAAVEATVDAGTAYFEMELVSEPPGFARFRSHGVCDFAHRRAASRTVTDLPADVPEIFQIADGGVVYSQEPGDGWHVLDMGGWGSASLLAVLGWLYGVVDARAGDGGEHHVTMSARRAVENCPEPLREELRTAFQQAGHLDAVATGRVRTDGANRVTECRLELPGGENGLFGTVDLRSRITLVLSDFGEPAHIRPPDAAGPAQPIGDLAEEVLRHAEDGEGDGPAREDGAAPGG</sequence>